<dbReference type="STRING" id="1848.SAMN05443637_104103"/>
<evidence type="ECO:0000313" key="1">
    <source>
        <dbReference type="EMBL" id="SHK25689.1"/>
    </source>
</evidence>
<dbReference type="EMBL" id="FRAP01000004">
    <property type="protein sequence ID" value="SHK25689.1"/>
    <property type="molecule type" value="Genomic_DNA"/>
</dbReference>
<name>A0A1M6QZJ1_PSETH</name>
<gene>
    <name evidence="1" type="ORF">SAMN05443637_104103</name>
</gene>
<dbReference type="Proteomes" id="UP000184363">
    <property type="component" value="Unassembled WGS sequence"/>
</dbReference>
<accession>A0A1M6QZJ1</accession>
<keyword evidence="2" id="KW-1185">Reference proteome</keyword>
<protein>
    <submittedName>
        <fullName evidence="1">Uncharacterized protein</fullName>
    </submittedName>
</protein>
<reference evidence="1 2" key="1">
    <citation type="submission" date="2016-11" db="EMBL/GenBank/DDBJ databases">
        <authorList>
            <person name="Jaros S."/>
            <person name="Januszkiewicz K."/>
            <person name="Wedrychowicz H."/>
        </authorList>
    </citation>
    <scope>NUCLEOTIDE SEQUENCE [LARGE SCALE GENOMIC DNA]</scope>
    <source>
        <strain evidence="1 2">DSM 43832</strain>
    </source>
</reference>
<evidence type="ECO:0000313" key="2">
    <source>
        <dbReference type="Proteomes" id="UP000184363"/>
    </source>
</evidence>
<sequence length="233" mass="25851">MGGAQDRAEAHDQLPRVEAAIFLSDPGLQSHLDEVQRERVYGRDGSAVGVPWVWRDLLSRPPAREDMRITPTFSRDVLPKLLKEIGVRASTAHLRFHEDWVLRPELLDAGPMWKDRLAERHGLVDETGRVRIYLAGQNAGEEQRGASSAPPGAKNQVLQGTAHRGIAQAVDFREHQGRPAILFRHGPTDLRLDSYLAVHGERLGPDVRRDLAARLADPDGAAGVLAEPTRFVR</sequence>
<proteinExistence type="predicted"/>
<dbReference type="AlphaFoldDB" id="A0A1M6QZJ1"/>
<organism evidence="1 2">
    <name type="scientific">Pseudonocardia thermophila</name>
    <dbReference type="NCBI Taxonomy" id="1848"/>
    <lineage>
        <taxon>Bacteria</taxon>
        <taxon>Bacillati</taxon>
        <taxon>Actinomycetota</taxon>
        <taxon>Actinomycetes</taxon>
        <taxon>Pseudonocardiales</taxon>
        <taxon>Pseudonocardiaceae</taxon>
        <taxon>Pseudonocardia</taxon>
    </lineage>
</organism>